<protein>
    <recommendedName>
        <fullName evidence="1">RNA-directed DNA polymerase</fullName>
        <ecNumber evidence="1">2.7.7.49</ecNumber>
    </recommendedName>
</protein>
<dbReference type="Pfam" id="PF00078">
    <property type="entry name" value="RVT_1"/>
    <property type="match status" value="1"/>
</dbReference>
<dbReference type="Ensembl" id="ENSPANT00000081425.1">
    <property type="protein sequence ID" value="ENSPANP00000054900.1"/>
    <property type="gene ID" value="ENSPANG00000045223.1"/>
</dbReference>
<evidence type="ECO:0000256" key="2">
    <source>
        <dbReference type="SAM" id="MobiDB-lite"/>
    </source>
</evidence>
<feature type="region of interest" description="Disordered" evidence="2">
    <location>
        <begin position="98"/>
        <end position="118"/>
    </location>
</feature>
<accession>A0A8I5N4J7</accession>
<keyword evidence="5" id="KW-1185">Reference proteome</keyword>
<dbReference type="GO" id="GO:0003964">
    <property type="term" value="F:RNA-directed DNA polymerase activity"/>
    <property type="evidence" value="ECO:0007669"/>
    <property type="project" value="UniProtKB-EC"/>
</dbReference>
<name>A0A8I5N4J7_PAPAN</name>
<reference evidence="4" key="2">
    <citation type="submission" date="2025-08" db="UniProtKB">
        <authorList>
            <consortium name="Ensembl"/>
        </authorList>
    </citation>
    <scope>IDENTIFICATION</scope>
</reference>
<proteinExistence type="predicted"/>
<sequence length="118" mass="13175">MIISIDAEKAFEKIQHPFMIKTLSKIGIQGTYLNVIKAIYDKPTANIILNGKKLKAFPLRTGTRQGCPLSPLLFNIVLEVLARAIRQKKEIKEERKRAREILQPGGNDVSSTSGSDQI</sequence>
<dbReference type="PROSITE" id="PS50878">
    <property type="entry name" value="RT_POL"/>
    <property type="match status" value="1"/>
</dbReference>
<dbReference type="InterPro" id="IPR000477">
    <property type="entry name" value="RT_dom"/>
</dbReference>
<organism evidence="4 5">
    <name type="scientific">Papio anubis</name>
    <name type="common">Olive baboon</name>
    <dbReference type="NCBI Taxonomy" id="9555"/>
    <lineage>
        <taxon>Eukaryota</taxon>
        <taxon>Metazoa</taxon>
        <taxon>Chordata</taxon>
        <taxon>Craniata</taxon>
        <taxon>Vertebrata</taxon>
        <taxon>Euteleostomi</taxon>
        <taxon>Mammalia</taxon>
        <taxon>Eutheria</taxon>
        <taxon>Euarchontoglires</taxon>
        <taxon>Primates</taxon>
        <taxon>Haplorrhini</taxon>
        <taxon>Catarrhini</taxon>
        <taxon>Cercopithecidae</taxon>
        <taxon>Cercopithecinae</taxon>
        <taxon>Papio</taxon>
    </lineage>
</organism>
<dbReference type="EC" id="2.7.7.49" evidence="1"/>
<feature type="compositionally biased region" description="Polar residues" evidence="2">
    <location>
        <begin position="108"/>
        <end position="118"/>
    </location>
</feature>
<dbReference type="Proteomes" id="UP000028761">
    <property type="component" value="Chromosome 16"/>
</dbReference>
<evidence type="ECO:0000313" key="4">
    <source>
        <dbReference type="Ensembl" id="ENSPANP00000054900.1"/>
    </source>
</evidence>
<dbReference type="PANTHER" id="PTHR19446">
    <property type="entry name" value="REVERSE TRANSCRIPTASES"/>
    <property type="match status" value="1"/>
</dbReference>
<evidence type="ECO:0000313" key="5">
    <source>
        <dbReference type="Proteomes" id="UP000028761"/>
    </source>
</evidence>
<dbReference type="AlphaFoldDB" id="A0A8I5N4J7"/>
<dbReference type="GeneTree" id="ENSGT01150000286946"/>
<dbReference type="InterPro" id="IPR043502">
    <property type="entry name" value="DNA/RNA_pol_sf"/>
</dbReference>
<dbReference type="OMA" id="KWIAALY"/>
<reference evidence="4" key="3">
    <citation type="submission" date="2025-09" db="UniProtKB">
        <authorList>
            <consortium name="Ensembl"/>
        </authorList>
    </citation>
    <scope>IDENTIFICATION</scope>
</reference>
<feature type="domain" description="Reverse transcriptase" evidence="3">
    <location>
        <begin position="1"/>
        <end position="118"/>
    </location>
</feature>
<evidence type="ECO:0000256" key="1">
    <source>
        <dbReference type="ARBA" id="ARBA00012493"/>
    </source>
</evidence>
<reference evidence="4 5" key="1">
    <citation type="submission" date="2012-03" db="EMBL/GenBank/DDBJ databases">
        <title>Whole Genome Assembly of Papio anubis.</title>
        <authorList>
            <person name="Liu Y.L."/>
            <person name="Abraham K.A."/>
            <person name="Akbar H.A."/>
            <person name="Ali S.A."/>
            <person name="Anosike U.A."/>
            <person name="Aqrawi P.A."/>
            <person name="Arias F.A."/>
            <person name="Attaway T.A."/>
            <person name="Awwad R.A."/>
            <person name="Babu C.B."/>
            <person name="Bandaranaike D.B."/>
            <person name="Battles P.B."/>
            <person name="Bell A.B."/>
            <person name="Beltran B.B."/>
            <person name="Berhane-Mersha D.B."/>
            <person name="Bess C.B."/>
            <person name="Bickham C.B."/>
            <person name="Bolden T.B."/>
            <person name="Carter K.C."/>
            <person name="Chau D.C."/>
            <person name="Chavez A.C."/>
            <person name="Clerc-Blankenburg K.C."/>
            <person name="Coyle M.C."/>
            <person name="Dao M.D."/>
            <person name="Davila M.L.D."/>
            <person name="Davy-Carroll L.D."/>
            <person name="Denson S.D."/>
            <person name="Dinh H.D."/>
            <person name="Fernandez S.F."/>
            <person name="Fernando P.F."/>
            <person name="Forbes L.F."/>
            <person name="Francis C.F."/>
            <person name="Francisco L.F."/>
            <person name="Fu Q.F."/>
            <person name="Garcia-Iii R.G."/>
            <person name="Garrett T.G."/>
            <person name="Gross S.G."/>
            <person name="Gubbala S.G."/>
            <person name="Hirani K.H."/>
            <person name="Hogues M.H."/>
            <person name="Hollins B.H."/>
            <person name="Jackson L.J."/>
            <person name="Javaid M.J."/>
            <person name="Jhangiani S.J."/>
            <person name="Johnson A.J."/>
            <person name="Johnson B.J."/>
            <person name="Jones J.J."/>
            <person name="Joshi V.J."/>
            <person name="Kalu J.K."/>
            <person name="Khan N.K."/>
            <person name="Korchina V.K."/>
            <person name="Kovar C.K."/>
            <person name="Lago L.L."/>
            <person name="Lara F.L."/>
            <person name="Le T.-K.L."/>
            <person name="Lee S.L."/>
            <person name="Legall-Iii F.L."/>
            <person name="Lemon S.L."/>
            <person name="Liu J.L."/>
            <person name="Liu Y.-S.L."/>
            <person name="Liyanage D.L."/>
            <person name="Lopez J.L."/>
            <person name="Lorensuhewa L.L."/>
            <person name="Mata R.M."/>
            <person name="Mathew T.M."/>
            <person name="Mercado C.M."/>
            <person name="Mercado I.M."/>
            <person name="Morales K.M."/>
            <person name="Morgan M.M."/>
            <person name="Munidasa M.M."/>
            <person name="Ngo D.N."/>
            <person name="Nguyen L.N."/>
            <person name="Nguyen T.N."/>
            <person name="Nguyen N.N."/>
            <person name="Obregon M.O."/>
            <person name="Okwuonu G.O."/>
            <person name="Ongeri F.O."/>
            <person name="Onwere C.O."/>
            <person name="Osifeso I.O."/>
            <person name="Parra A.P."/>
            <person name="Patil S.P."/>
            <person name="Perez A.P."/>
            <person name="Perez Y.P."/>
            <person name="Pham C.P."/>
            <person name="Pu L.-L.P."/>
            <person name="Puazo M.P."/>
            <person name="Quiroz J.Q."/>
            <person name="Rouhana J.R."/>
            <person name="Ruiz M.R."/>
            <person name="Ruiz S.-J.R."/>
            <person name="Saada N.S."/>
            <person name="Santibanez J.S."/>
            <person name="Scheel M.S."/>
            <person name="Schneider B.S."/>
            <person name="Simmons D.S."/>
            <person name="Sisson I.S."/>
            <person name="Tang L.-Y.T."/>
            <person name="Thornton R.T."/>
            <person name="Tisius J.T."/>
            <person name="Toledanes G.T."/>
            <person name="Trejos Z.T."/>
            <person name="Usmani K.U."/>
            <person name="Varghese R.V."/>
            <person name="Vattathil S.V."/>
            <person name="Vee V.V."/>
            <person name="Walker D.W."/>
            <person name="Weissenberger G.W."/>
            <person name="White C.W."/>
            <person name="Williams A.W."/>
            <person name="Woodworth J.W."/>
            <person name="Wright R.W."/>
            <person name="Zhu Y.Z."/>
            <person name="Han Y.H."/>
            <person name="Newsham I.N."/>
            <person name="Nazareth L.N."/>
            <person name="Worley K.W."/>
            <person name="Muzny D.M."/>
            <person name="Rogers J.R."/>
            <person name="Gibbs R.G."/>
        </authorList>
    </citation>
    <scope>NUCLEOTIDE SEQUENCE [LARGE SCALE GENOMIC DNA]</scope>
</reference>
<evidence type="ECO:0000259" key="3">
    <source>
        <dbReference type="PROSITE" id="PS50878"/>
    </source>
</evidence>
<dbReference type="SUPFAM" id="SSF56672">
    <property type="entry name" value="DNA/RNA polymerases"/>
    <property type="match status" value="1"/>
</dbReference>